<dbReference type="Proteomes" id="UP000182744">
    <property type="component" value="Unassembled WGS sequence"/>
</dbReference>
<reference evidence="2" key="1">
    <citation type="submission" date="2016-10" db="EMBL/GenBank/DDBJ databases">
        <authorList>
            <person name="Varghese N."/>
        </authorList>
    </citation>
    <scope>NUCLEOTIDE SEQUENCE [LARGE SCALE GENOMIC DNA]</scope>
    <source>
        <strain evidence="2">DSM 20639</strain>
    </source>
</reference>
<name>A0A1G7DIK5_9ACTO</name>
<proteinExistence type="predicted"/>
<evidence type="ECO:0000313" key="1">
    <source>
        <dbReference type="EMBL" id="SDE51387.1"/>
    </source>
</evidence>
<keyword evidence="2" id="KW-1185">Reference proteome</keyword>
<evidence type="ECO:0000313" key="2">
    <source>
        <dbReference type="Proteomes" id="UP000182744"/>
    </source>
</evidence>
<dbReference type="AlphaFoldDB" id="A0A1G7DIK5"/>
<dbReference type="EMBL" id="FNAU01000011">
    <property type="protein sequence ID" value="SDE51387.1"/>
    <property type="molecule type" value="Genomic_DNA"/>
</dbReference>
<sequence length="56" mass="6130">MSAGEYVNKIPRRRAESVHTGPEVGVHVLLLLGVFAKIVTGYFTTVDENICAIDEL</sequence>
<gene>
    <name evidence="1" type="ORF">SAMN05421878_11154</name>
</gene>
<accession>A0A1G7DIK5</accession>
<organism evidence="1 2">
    <name type="scientific">Actinobaculum suis</name>
    <dbReference type="NCBI Taxonomy" id="1657"/>
    <lineage>
        <taxon>Bacteria</taxon>
        <taxon>Bacillati</taxon>
        <taxon>Actinomycetota</taxon>
        <taxon>Actinomycetes</taxon>
        <taxon>Actinomycetales</taxon>
        <taxon>Actinomycetaceae</taxon>
        <taxon>Actinobaculum</taxon>
    </lineage>
</organism>
<protein>
    <submittedName>
        <fullName evidence="1">Uncharacterized protein</fullName>
    </submittedName>
</protein>